<dbReference type="Proteomes" id="UP000507470">
    <property type="component" value="Unassembled WGS sequence"/>
</dbReference>
<sequence length="189" mass="21870">MSSPRFAQSKGLAERSVQTIKNMLKKSEDQYNSLLSYRTTPLANGYSPAELLMGRKLRTLLPVAPKNSCTKITQHSRHRARPFSKVKTNDRVWVKDQKRRGIIKAESNEPRSYIIETDSGEIRRNRRHFSNFPEKPDTKISKNTFETIPNEIPIYNNELRDNQTDQSDKSDFYVTKSGRISKPPDKLDL</sequence>
<dbReference type="AlphaFoldDB" id="A0A6J8EL53"/>
<protein>
    <recommendedName>
        <fullName evidence="4">Integrase catalytic domain-containing protein</fullName>
    </recommendedName>
</protein>
<evidence type="ECO:0000256" key="1">
    <source>
        <dbReference type="SAM" id="MobiDB-lite"/>
    </source>
</evidence>
<gene>
    <name evidence="2" type="ORF">MCOR_53445</name>
</gene>
<reference evidence="2 3" key="1">
    <citation type="submission" date="2020-06" db="EMBL/GenBank/DDBJ databases">
        <authorList>
            <person name="Li R."/>
            <person name="Bekaert M."/>
        </authorList>
    </citation>
    <scope>NUCLEOTIDE SEQUENCE [LARGE SCALE GENOMIC DNA]</scope>
    <source>
        <strain evidence="3">wild</strain>
    </source>
</reference>
<dbReference type="OrthoDB" id="6140474at2759"/>
<dbReference type="EMBL" id="CACVKT020009341">
    <property type="protein sequence ID" value="CAC5421309.1"/>
    <property type="molecule type" value="Genomic_DNA"/>
</dbReference>
<dbReference type="GO" id="GO:0003676">
    <property type="term" value="F:nucleic acid binding"/>
    <property type="evidence" value="ECO:0007669"/>
    <property type="project" value="InterPro"/>
</dbReference>
<dbReference type="InterPro" id="IPR050951">
    <property type="entry name" value="Retrovirus_Pol_polyprotein"/>
</dbReference>
<dbReference type="Gene3D" id="3.30.420.10">
    <property type="entry name" value="Ribonuclease H-like superfamily/Ribonuclease H"/>
    <property type="match status" value="1"/>
</dbReference>
<dbReference type="PANTHER" id="PTHR37984:SF9">
    <property type="entry name" value="INTEGRASE CATALYTIC DOMAIN-CONTAINING PROTEIN"/>
    <property type="match status" value="1"/>
</dbReference>
<accession>A0A6J8EL53</accession>
<proteinExistence type="predicted"/>
<organism evidence="2 3">
    <name type="scientific">Mytilus coruscus</name>
    <name type="common">Sea mussel</name>
    <dbReference type="NCBI Taxonomy" id="42192"/>
    <lineage>
        <taxon>Eukaryota</taxon>
        <taxon>Metazoa</taxon>
        <taxon>Spiralia</taxon>
        <taxon>Lophotrochozoa</taxon>
        <taxon>Mollusca</taxon>
        <taxon>Bivalvia</taxon>
        <taxon>Autobranchia</taxon>
        <taxon>Pteriomorphia</taxon>
        <taxon>Mytilida</taxon>
        <taxon>Mytiloidea</taxon>
        <taxon>Mytilidae</taxon>
        <taxon>Mytilinae</taxon>
        <taxon>Mytilus</taxon>
    </lineage>
</organism>
<keyword evidence="3" id="KW-1185">Reference proteome</keyword>
<feature type="region of interest" description="Disordered" evidence="1">
    <location>
        <begin position="156"/>
        <end position="189"/>
    </location>
</feature>
<feature type="compositionally biased region" description="Basic and acidic residues" evidence="1">
    <location>
        <begin position="158"/>
        <end position="171"/>
    </location>
</feature>
<evidence type="ECO:0000313" key="3">
    <source>
        <dbReference type="Proteomes" id="UP000507470"/>
    </source>
</evidence>
<evidence type="ECO:0000313" key="2">
    <source>
        <dbReference type="EMBL" id="CAC5421309.1"/>
    </source>
</evidence>
<dbReference type="PANTHER" id="PTHR37984">
    <property type="entry name" value="PROTEIN CBG26694"/>
    <property type="match status" value="1"/>
</dbReference>
<dbReference type="InterPro" id="IPR012337">
    <property type="entry name" value="RNaseH-like_sf"/>
</dbReference>
<dbReference type="SUPFAM" id="SSF53098">
    <property type="entry name" value="Ribonuclease H-like"/>
    <property type="match status" value="1"/>
</dbReference>
<name>A0A6J8EL53_MYTCO</name>
<evidence type="ECO:0008006" key="4">
    <source>
        <dbReference type="Google" id="ProtNLM"/>
    </source>
</evidence>
<dbReference type="InterPro" id="IPR036397">
    <property type="entry name" value="RNaseH_sf"/>
</dbReference>